<keyword evidence="5 8" id="KW-0233">DNA recombination</keyword>
<dbReference type="STRING" id="1093900.A0A507AXA0"/>
<dbReference type="PANTHER" id="PTHR20208">
    <property type="entry name" value="STRUCTURE-SPECIFIC ENDONUCLEASE SUBUNIT SLX1"/>
    <property type="match status" value="1"/>
</dbReference>
<comment type="cofactor">
    <cofactor evidence="8">
        <name>a divalent metal cation</name>
        <dbReference type="ChEBI" id="CHEBI:60240"/>
    </cofactor>
</comment>
<dbReference type="RefSeq" id="XP_030991262.1">
    <property type="nucleotide sequence ID" value="XM_031144243.1"/>
</dbReference>
<dbReference type="InterPro" id="IPR050381">
    <property type="entry name" value="SLX1_endonuclease"/>
</dbReference>
<dbReference type="InterPro" id="IPR048749">
    <property type="entry name" value="SLX1_C"/>
</dbReference>
<evidence type="ECO:0000313" key="12">
    <source>
        <dbReference type="Proteomes" id="UP000319257"/>
    </source>
</evidence>
<keyword evidence="3 8" id="KW-0227">DNA damage</keyword>
<keyword evidence="12" id="KW-1185">Reference proteome</keyword>
<dbReference type="PANTHER" id="PTHR20208:SF10">
    <property type="entry name" value="STRUCTURE-SPECIFIC ENDONUCLEASE SUBUNIT SLX1"/>
    <property type="match status" value="1"/>
</dbReference>
<comment type="caution">
    <text evidence="8">Lacks conserved residue(s) required for the propagation of feature annotation.</text>
</comment>
<dbReference type="AlphaFoldDB" id="A0A507AXA0"/>
<comment type="subcellular location">
    <subcellularLocation>
        <location evidence="8">Nucleus</location>
    </subcellularLocation>
</comment>
<organism evidence="11 12">
    <name type="scientific">Thyridium curvatum</name>
    <dbReference type="NCBI Taxonomy" id="1093900"/>
    <lineage>
        <taxon>Eukaryota</taxon>
        <taxon>Fungi</taxon>
        <taxon>Dikarya</taxon>
        <taxon>Ascomycota</taxon>
        <taxon>Pezizomycotina</taxon>
        <taxon>Sordariomycetes</taxon>
        <taxon>Sordariomycetidae</taxon>
        <taxon>Thyridiales</taxon>
        <taxon>Thyridiaceae</taxon>
        <taxon>Thyridium</taxon>
    </lineage>
</organism>
<dbReference type="Pfam" id="PF01541">
    <property type="entry name" value="GIY-YIG"/>
    <property type="match status" value="1"/>
</dbReference>
<dbReference type="InterPro" id="IPR035901">
    <property type="entry name" value="GIY-YIG_endonuc_sf"/>
</dbReference>
<dbReference type="CDD" id="cd10455">
    <property type="entry name" value="GIY-YIG_SLX1"/>
    <property type="match status" value="1"/>
</dbReference>
<dbReference type="GO" id="GO:0033557">
    <property type="term" value="C:Slx1-Slx4 complex"/>
    <property type="evidence" value="ECO:0007669"/>
    <property type="project" value="UniProtKB-UniRule"/>
</dbReference>
<protein>
    <recommendedName>
        <fullName evidence="10">GIY-YIG domain-containing protein</fullName>
    </recommendedName>
</protein>
<evidence type="ECO:0000256" key="8">
    <source>
        <dbReference type="HAMAP-Rule" id="MF_03100"/>
    </source>
</evidence>
<evidence type="ECO:0000259" key="10">
    <source>
        <dbReference type="PROSITE" id="PS50164"/>
    </source>
</evidence>
<dbReference type="InParanoid" id="A0A507AXA0"/>
<comment type="caution">
    <text evidence="11">The sequence shown here is derived from an EMBL/GenBank/DDBJ whole genome shotgun (WGS) entry which is preliminary data.</text>
</comment>
<evidence type="ECO:0000256" key="7">
    <source>
        <dbReference type="ARBA" id="ARBA00023242"/>
    </source>
</evidence>
<reference evidence="11 12" key="1">
    <citation type="submission" date="2019-06" db="EMBL/GenBank/DDBJ databases">
        <title>Draft genome sequence of the filamentous fungus Phialemoniopsis curvata isolated from diesel fuel.</title>
        <authorList>
            <person name="Varaljay V.A."/>
            <person name="Lyon W.J."/>
            <person name="Crouch A.L."/>
            <person name="Drake C.E."/>
            <person name="Hollomon J.M."/>
            <person name="Nadeau L.J."/>
            <person name="Nunn H.S."/>
            <person name="Stevenson B.S."/>
            <person name="Bojanowski C.L."/>
            <person name="Crookes-Goodson W.J."/>
        </authorList>
    </citation>
    <scope>NUCLEOTIDE SEQUENCE [LARGE SCALE GENOMIC DNA]</scope>
    <source>
        <strain evidence="11 12">D216</strain>
    </source>
</reference>
<evidence type="ECO:0000256" key="9">
    <source>
        <dbReference type="SAM" id="MobiDB-lite"/>
    </source>
</evidence>
<dbReference type="GeneID" id="41976741"/>
<gene>
    <name evidence="11" type="ORF">E0L32_009294</name>
</gene>
<dbReference type="FunCoup" id="A0A507AXA0">
    <property type="interactions" value="385"/>
</dbReference>
<dbReference type="EMBL" id="SKBQ01000066">
    <property type="protein sequence ID" value="TPX09551.1"/>
    <property type="molecule type" value="Genomic_DNA"/>
</dbReference>
<proteinExistence type="inferred from homology"/>
<keyword evidence="2 8" id="KW-0255">Endonuclease</keyword>
<dbReference type="Gene3D" id="3.30.40.10">
    <property type="entry name" value="Zinc/RING finger domain, C3HC4 (zinc finger)"/>
    <property type="match status" value="1"/>
</dbReference>
<feature type="domain" description="GIY-YIG" evidence="10">
    <location>
        <begin position="10"/>
        <end position="92"/>
    </location>
</feature>
<dbReference type="HAMAP" id="MF_03100">
    <property type="entry name" value="Endonuc_su_Slx1"/>
    <property type="match status" value="1"/>
</dbReference>
<evidence type="ECO:0000256" key="6">
    <source>
        <dbReference type="ARBA" id="ARBA00023204"/>
    </source>
</evidence>
<evidence type="ECO:0000256" key="1">
    <source>
        <dbReference type="ARBA" id="ARBA00022722"/>
    </source>
</evidence>
<comment type="similarity">
    <text evidence="8">Belongs to the SLX1 family.</text>
</comment>
<evidence type="ECO:0000256" key="5">
    <source>
        <dbReference type="ARBA" id="ARBA00023172"/>
    </source>
</evidence>
<dbReference type="InterPro" id="IPR013083">
    <property type="entry name" value="Znf_RING/FYVE/PHD"/>
</dbReference>
<dbReference type="GO" id="GO:0008821">
    <property type="term" value="F:crossover junction DNA endonuclease activity"/>
    <property type="evidence" value="ECO:0007669"/>
    <property type="project" value="TreeGrafter"/>
</dbReference>
<dbReference type="InterPro" id="IPR000305">
    <property type="entry name" value="GIY-YIG_endonuc"/>
</dbReference>
<keyword evidence="7 8" id="KW-0539">Nucleus</keyword>
<evidence type="ECO:0000256" key="3">
    <source>
        <dbReference type="ARBA" id="ARBA00022763"/>
    </source>
</evidence>
<dbReference type="Gene3D" id="3.40.1440.10">
    <property type="entry name" value="GIY-YIG endonuclease"/>
    <property type="match status" value="1"/>
</dbReference>
<dbReference type="InterPro" id="IPR027520">
    <property type="entry name" value="Slx1"/>
</dbReference>
<evidence type="ECO:0000313" key="11">
    <source>
        <dbReference type="EMBL" id="TPX09551.1"/>
    </source>
</evidence>
<accession>A0A507AXA0</accession>
<sequence length="320" mass="35418">MAVLSKPIPPLYTVYVLRSTVRHASLYIGSTPNPPRRLKQHNGEAPGGAARTARNSLRPWQMVGLVTGFPSMIAALKFEWALNNPHISLHIPSSSRLTVSTSRKRNGHPRRPPLSQSSVISNLHLLLRVPSFARWPLKLHFFAPDVFTAWERWCNQSKETLGASRQVVTDFGPGAVTTASSAQAGADSTAEESWGIHSLPLDYAPVKGYVAKGRQLFDFEQQGDCVVCEEPMRPDDGLYALCPNDGCDGVGHLRCWSRHMLDKEPRSADEPIIPVQGSCPKCGSDIEWGHMMKELSLRVRGQKEVDKLLRTGRGRSSTQH</sequence>
<dbReference type="OrthoDB" id="24645at2759"/>
<dbReference type="Proteomes" id="UP000319257">
    <property type="component" value="Unassembled WGS sequence"/>
</dbReference>
<comment type="subunit">
    <text evidence="8">Forms a heterodimer with SLX4.</text>
</comment>
<keyword evidence="1 8" id="KW-0540">Nuclease</keyword>
<dbReference type="GO" id="GO:0017108">
    <property type="term" value="F:5'-flap endonuclease activity"/>
    <property type="evidence" value="ECO:0007669"/>
    <property type="project" value="InterPro"/>
</dbReference>
<dbReference type="Pfam" id="PF21202">
    <property type="entry name" value="SLX1_C"/>
    <property type="match status" value="1"/>
</dbReference>
<feature type="region of interest" description="Disordered" evidence="9">
    <location>
        <begin position="28"/>
        <end position="53"/>
    </location>
</feature>
<keyword evidence="4 8" id="KW-0378">Hydrolase</keyword>
<dbReference type="PROSITE" id="PS50164">
    <property type="entry name" value="GIY_YIG"/>
    <property type="match status" value="1"/>
</dbReference>
<evidence type="ECO:0000256" key="4">
    <source>
        <dbReference type="ARBA" id="ARBA00022801"/>
    </source>
</evidence>
<comment type="function">
    <text evidence="8">Catalytic subunit of the SLX1-SLX4 structure-specific endonuclease that resolves DNA secondary structures generated during DNA repair and recombination. Has endonuclease activity towards branched DNA substrates, introducing single-strand cuts in duplex DNA close to junctions with ss-DNA.</text>
</comment>
<dbReference type="GO" id="GO:0000724">
    <property type="term" value="P:double-strand break repair via homologous recombination"/>
    <property type="evidence" value="ECO:0007669"/>
    <property type="project" value="TreeGrafter"/>
</dbReference>
<evidence type="ECO:0000256" key="2">
    <source>
        <dbReference type="ARBA" id="ARBA00022759"/>
    </source>
</evidence>
<name>A0A507AXA0_9PEZI</name>
<keyword evidence="6 8" id="KW-0234">DNA repair</keyword>